<feature type="compositionally biased region" description="Pro residues" evidence="1">
    <location>
        <begin position="83"/>
        <end position="110"/>
    </location>
</feature>
<keyword evidence="4" id="KW-1185">Reference proteome</keyword>
<evidence type="ECO:0000313" key="4">
    <source>
        <dbReference type="Proteomes" id="UP000467841"/>
    </source>
</evidence>
<dbReference type="OrthoDB" id="1099987at2759"/>
<dbReference type="AlphaFoldDB" id="A0A6D2J521"/>
<dbReference type="InterPro" id="IPR043502">
    <property type="entry name" value="DNA/RNA_pol_sf"/>
</dbReference>
<evidence type="ECO:0000259" key="2">
    <source>
        <dbReference type="Pfam" id="PF07727"/>
    </source>
</evidence>
<dbReference type="InterPro" id="IPR013103">
    <property type="entry name" value="RVT_2"/>
</dbReference>
<dbReference type="Pfam" id="PF07727">
    <property type="entry name" value="RVT_2"/>
    <property type="match status" value="1"/>
</dbReference>
<feature type="compositionally biased region" description="Basic and acidic residues" evidence="1">
    <location>
        <begin position="1"/>
        <end position="11"/>
    </location>
</feature>
<evidence type="ECO:0000313" key="3">
    <source>
        <dbReference type="EMBL" id="CAA7036575.1"/>
    </source>
</evidence>
<name>A0A6D2J521_9BRAS</name>
<dbReference type="Proteomes" id="UP000467841">
    <property type="component" value="Unassembled WGS sequence"/>
</dbReference>
<dbReference type="SUPFAM" id="SSF56672">
    <property type="entry name" value="DNA/RNA polymerases"/>
    <property type="match status" value="1"/>
</dbReference>
<reference evidence="3" key="1">
    <citation type="submission" date="2020-01" db="EMBL/GenBank/DDBJ databases">
        <authorList>
            <person name="Mishra B."/>
        </authorList>
    </citation>
    <scope>NUCLEOTIDE SEQUENCE [LARGE SCALE GENOMIC DNA]</scope>
</reference>
<feature type="compositionally biased region" description="Pro residues" evidence="1">
    <location>
        <begin position="26"/>
        <end position="44"/>
    </location>
</feature>
<dbReference type="PANTHER" id="PTHR11439:SF489">
    <property type="entry name" value="RNA-DIRECTED DNA POLYMERASE"/>
    <property type="match status" value="1"/>
</dbReference>
<comment type="caution">
    <text evidence="3">The sequence shown here is derived from an EMBL/GenBank/DDBJ whole genome shotgun (WGS) entry which is preliminary data.</text>
</comment>
<accession>A0A6D2J521</accession>
<sequence length="647" mass="71356">MDVTGSDEHNDTSTPSFPAVVVIPQPSSPPIPTPPVIPQPPPAPVVSSPSTPQTESTEQSSAASVPTPLPSNPASESATPSTPSSPSPSSPSPPPSPPAPAAVIPPPPVPIRASTRTRKPVQKLNLHTTITRSPDWIPETVAEALKCPHWRQAMIEEINSHIRNHTWHLVRYTDISNLVGNRWIFTIKRKADGSIDRYKARLVAQGYSQRPGIDYHDTFSPVVKPATIRIVLSTATSRDWPLKQLDVNNAFLQGHLHDEVYMKQPTGFQDKDNPDAVCKLNKAIYGLKQAPHTWYNELHTFLLQSGFKNSIADASLFIYNKDGVLLYMLVYVDDIIITGNSQPHISRFITSLSQRFSLKDLGDLSYFLGIEVKRTKAGLHLTQERYIADLLCKANMTNAKAVGTPMESNSTLTLLSGQALDNATEYRTIVGSLQYLSLTRPDISFLVNKLSQFMHRPTNTHWSAAKRILRYLSGTKSQGIFFSATNKPDLHAFTDADLAGNKDDYTSTSAYIVYLDSHPVAWSSKKQTSVARSSTEAEYRALAATTVEICWISSLLTELGITGSSKPVIYCDNIGATYLAANPVFHSRMKHIALDYHFVRQFVQNGQLRVTHVSSEDQLADALTKPLPRARFQLLSIKIGISHGRPS</sequence>
<protein>
    <recommendedName>
        <fullName evidence="2">Reverse transcriptase Ty1/copia-type domain-containing protein</fullName>
    </recommendedName>
</protein>
<feature type="compositionally biased region" description="Low complexity" evidence="1">
    <location>
        <begin position="72"/>
        <end position="82"/>
    </location>
</feature>
<feature type="region of interest" description="Disordered" evidence="1">
    <location>
        <begin position="1"/>
        <end position="123"/>
    </location>
</feature>
<dbReference type="CDD" id="cd09272">
    <property type="entry name" value="RNase_HI_RT_Ty1"/>
    <property type="match status" value="1"/>
</dbReference>
<dbReference type="EMBL" id="CACVBM020001163">
    <property type="protein sequence ID" value="CAA7036575.1"/>
    <property type="molecule type" value="Genomic_DNA"/>
</dbReference>
<feature type="domain" description="Reverse transcriptase Ty1/copia-type" evidence="2">
    <location>
        <begin position="164"/>
        <end position="407"/>
    </location>
</feature>
<feature type="compositionally biased region" description="Low complexity" evidence="1">
    <location>
        <begin position="45"/>
        <end position="62"/>
    </location>
</feature>
<gene>
    <name evidence="3" type="ORF">MERR_LOCUS23810</name>
</gene>
<organism evidence="3 4">
    <name type="scientific">Microthlaspi erraticum</name>
    <dbReference type="NCBI Taxonomy" id="1685480"/>
    <lineage>
        <taxon>Eukaryota</taxon>
        <taxon>Viridiplantae</taxon>
        <taxon>Streptophyta</taxon>
        <taxon>Embryophyta</taxon>
        <taxon>Tracheophyta</taxon>
        <taxon>Spermatophyta</taxon>
        <taxon>Magnoliopsida</taxon>
        <taxon>eudicotyledons</taxon>
        <taxon>Gunneridae</taxon>
        <taxon>Pentapetalae</taxon>
        <taxon>rosids</taxon>
        <taxon>malvids</taxon>
        <taxon>Brassicales</taxon>
        <taxon>Brassicaceae</taxon>
        <taxon>Coluteocarpeae</taxon>
        <taxon>Microthlaspi</taxon>
    </lineage>
</organism>
<proteinExistence type="predicted"/>
<evidence type="ECO:0000256" key="1">
    <source>
        <dbReference type="SAM" id="MobiDB-lite"/>
    </source>
</evidence>
<dbReference type="PANTHER" id="PTHR11439">
    <property type="entry name" value="GAG-POL-RELATED RETROTRANSPOSON"/>
    <property type="match status" value="1"/>
</dbReference>